<protein>
    <submittedName>
        <fullName evidence="2">Formyl transferase domain protein</fullName>
    </submittedName>
</protein>
<dbReference type="EMBL" id="CP001089">
    <property type="protein sequence ID" value="ACD95255.1"/>
    <property type="molecule type" value="Genomic_DNA"/>
</dbReference>
<dbReference type="CDD" id="cd08653">
    <property type="entry name" value="FMT_core_like_3"/>
    <property type="match status" value="1"/>
</dbReference>
<evidence type="ECO:0000313" key="3">
    <source>
        <dbReference type="Proteomes" id="UP000002420"/>
    </source>
</evidence>
<sequence length="274" mass="30217">MSPSAKLRIIFCTTPSIYSDVVLQELVKSPHVQLVGVVASTRILRKNGWGWWDAVRLVRKTGLRYATYLWTVTTLYSLLRRLLVPDDPVRQHLREHRVPVHATRDINSSEGVTFVQNLQPDLLLSAHFNQLIGSVLLDLPSVGCLNIHPGALPQYKGVDPVIHALDRDEQRVGVTLHVQDTGFDTGAVLASAEAAVAAEDTLFSVTMRLFRRGTGLLLDCLAAHGAVLEGTPQEADAAYDSWPDSGLVGRLRSSGRRLIGVRLFWVCLRGNSLE</sequence>
<dbReference type="GO" id="GO:0005829">
    <property type="term" value="C:cytosol"/>
    <property type="evidence" value="ECO:0007669"/>
    <property type="project" value="TreeGrafter"/>
</dbReference>
<reference evidence="2 3" key="1">
    <citation type="submission" date="2008-05" db="EMBL/GenBank/DDBJ databases">
        <title>Complete sequence of chromosome of Geobacter lovleyi SZ.</title>
        <authorList>
            <consortium name="US DOE Joint Genome Institute"/>
            <person name="Lucas S."/>
            <person name="Copeland A."/>
            <person name="Lapidus A."/>
            <person name="Glavina del Rio T."/>
            <person name="Dalin E."/>
            <person name="Tice H."/>
            <person name="Bruce D."/>
            <person name="Goodwin L."/>
            <person name="Pitluck S."/>
            <person name="Chertkov O."/>
            <person name="Meincke L."/>
            <person name="Brettin T."/>
            <person name="Detter J.C."/>
            <person name="Han C."/>
            <person name="Tapia R."/>
            <person name="Kuske C.R."/>
            <person name="Schmutz J."/>
            <person name="Larimer F."/>
            <person name="Land M."/>
            <person name="Hauser L."/>
            <person name="Kyrpides N."/>
            <person name="Mikhailova N."/>
            <person name="Sung Y."/>
            <person name="Fletcher K.E."/>
            <person name="Ritalahti K.M."/>
            <person name="Loeffler F.E."/>
            <person name="Richardson P."/>
        </authorList>
    </citation>
    <scope>NUCLEOTIDE SEQUENCE [LARGE SCALE GENOMIC DNA]</scope>
    <source>
        <strain evidence="3">ATCC BAA-1151 / DSM 17278 / SZ</strain>
    </source>
</reference>
<name>B3E8Y7_TRIL1</name>
<dbReference type="Pfam" id="PF00551">
    <property type="entry name" value="Formyl_trans_N"/>
    <property type="match status" value="1"/>
</dbReference>
<dbReference type="Gene3D" id="3.40.50.170">
    <property type="entry name" value="Formyl transferase, N-terminal domain"/>
    <property type="match status" value="1"/>
</dbReference>
<dbReference type="STRING" id="398767.Glov_1539"/>
<evidence type="ECO:0000259" key="1">
    <source>
        <dbReference type="Pfam" id="PF00551"/>
    </source>
</evidence>
<dbReference type="eggNOG" id="COG0223">
    <property type="taxonomic scope" value="Bacteria"/>
</dbReference>
<keyword evidence="2" id="KW-0808">Transferase</keyword>
<organism evidence="2 3">
    <name type="scientific">Trichlorobacter lovleyi (strain ATCC BAA-1151 / DSM 17278 / SZ)</name>
    <name type="common">Geobacter lovleyi</name>
    <dbReference type="NCBI Taxonomy" id="398767"/>
    <lineage>
        <taxon>Bacteria</taxon>
        <taxon>Pseudomonadati</taxon>
        <taxon>Thermodesulfobacteriota</taxon>
        <taxon>Desulfuromonadia</taxon>
        <taxon>Geobacterales</taxon>
        <taxon>Geobacteraceae</taxon>
        <taxon>Trichlorobacter</taxon>
    </lineage>
</organism>
<dbReference type="Proteomes" id="UP000002420">
    <property type="component" value="Chromosome"/>
</dbReference>
<dbReference type="InterPro" id="IPR036477">
    <property type="entry name" value="Formyl_transf_N_sf"/>
</dbReference>
<feature type="domain" description="Formyl transferase N-terminal" evidence="1">
    <location>
        <begin position="105"/>
        <end position="213"/>
    </location>
</feature>
<dbReference type="HOGENOM" id="CLU_1119440_0_0_7"/>
<proteinExistence type="predicted"/>
<dbReference type="PANTHER" id="PTHR11138:SF5">
    <property type="entry name" value="METHIONYL-TRNA FORMYLTRANSFERASE, MITOCHONDRIAL"/>
    <property type="match status" value="1"/>
</dbReference>
<dbReference type="AlphaFoldDB" id="B3E8Y7"/>
<keyword evidence="3" id="KW-1185">Reference proteome</keyword>
<dbReference type="PANTHER" id="PTHR11138">
    <property type="entry name" value="METHIONYL-TRNA FORMYLTRANSFERASE"/>
    <property type="match status" value="1"/>
</dbReference>
<gene>
    <name evidence="2" type="ordered locus">Glov_1539</name>
</gene>
<dbReference type="InterPro" id="IPR002376">
    <property type="entry name" value="Formyl_transf_N"/>
</dbReference>
<evidence type="ECO:0000313" key="2">
    <source>
        <dbReference type="EMBL" id="ACD95255.1"/>
    </source>
</evidence>
<dbReference type="GO" id="GO:0004479">
    <property type="term" value="F:methionyl-tRNA formyltransferase activity"/>
    <property type="evidence" value="ECO:0007669"/>
    <property type="project" value="TreeGrafter"/>
</dbReference>
<dbReference type="RefSeq" id="WP_012469597.1">
    <property type="nucleotide sequence ID" value="NC_010814.1"/>
</dbReference>
<dbReference type="KEGG" id="glo:Glov_1539"/>
<dbReference type="SUPFAM" id="SSF53328">
    <property type="entry name" value="Formyltransferase"/>
    <property type="match status" value="1"/>
</dbReference>
<accession>B3E8Y7</accession>
<dbReference type="OrthoDB" id="5405975at2"/>